<feature type="compositionally biased region" description="Basic and acidic residues" evidence="1">
    <location>
        <begin position="44"/>
        <end position="66"/>
    </location>
</feature>
<name>B4XY73_9CAUD</name>
<dbReference type="KEGG" id="vg:6973292"/>
<protein>
    <submittedName>
        <fullName evidence="2">Hypothetical phage protein</fullName>
    </submittedName>
</protein>
<evidence type="ECO:0000313" key="2">
    <source>
        <dbReference type="EMBL" id="ABY71000.1"/>
    </source>
</evidence>
<organism evidence="2 3">
    <name type="scientific">Pseudomonas phage PT2</name>
    <dbReference type="NCBI Taxonomy" id="496396"/>
    <lineage>
        <taxon>Viruses</taxon>
        <taxon>Duplodnaviria</taxon>
        <taxon>Heunggongvirae</taxon>
        <taxon>Uroviricota</taxon>
        <taxon>Caudoviricetes</taxon>
        <taxon>Autographivirales</taxon>
        <taxon>Autoscriptoviridae</taxon>
        <taxon>Krylovirinae</taxon>
        <taxon>Phikmvvirus</taxon>
        <taxon>Phikmvvirus PT2</taxon>
    </lineage>
</organism>
<dbReference type="GeneID" id="6973292"/>
<dbReference type="RefSeq" id="YP_002117814.1">
    <property type="nucleotide sequence ID" value="NC_011107.1"/>
</dbReference>
<evidence type="ECO:0000313" key="3">
    <source>
        <dbReference type="Proteomes" id="UP000001728"/>
    </source>
</evidence>
<proteinExistence type="predicted"/>
<accession>B4XY73</accession>
<evidence type="ECO:0000256" key="1">
    <source>
        <dbReference type="SAM" id="MobiDB-lite"/>
    </source>
</evidence>
<reference evidence="2 3" key="1">
    <citation type="submission" date="2007-10" db="EMBL/GenBank/DDBJ databases">
        <title>The genomes and proteomes of two new phiKMV-like Pseudomonas bacteriophages.</title>
        <authorList>
            <person name="Glonti T."/>
            <person name="Lingohr E.J."/>
            <person name="Kropinski A.M."/>
            <person name="Chanishvili N."/>
        </authorList>
    </citation>
    <scope>NUCLEOTIDE SEQUENCE [LARGE SCALE GENOMIC DNA]</scope>
    <source>
        <strain evidence="2">PT2</strain>
    </source>
</reference>
<sequence>MPLAPARDGAGIRRAQAYRKPSVSTTDEVRHENHRSYAVGETSGWERGESSYRVRQDHAALPDGRSHVRQPGSRRA</sequence>
<dbReference type="Proteomes" id="UP000001728">
    <property type="component" value="Segment"/>
</dbReference>
<dbReference type="EMBL" id="EU236438">
    <property type="protein sequence ID" value="ABY71000.1"/>
    <property type="molecule type" value="Genomic_DNA"/>
</dbReference>
<feature type="region of interest" description="Disordered" evidence="1">
    <location>
        <begin position="1"/>
        <end position="76"/>
    </location>
</feature>